<dbReference type="EMBL" id="JAERTX010000002">
    <property type="protein sequence ID" value="MBM9458756.1"/>
    <property type="molecule type" value="Genomic_DNA"/>
</dbReference>
<dbReference type="AlphaFoldDB" id="A0A939BUD6"/>
<keyword evidence="1" id="KW-0175">Coiled coil</keyword>
<protein>
    <submittedName>
        <fullName evidence="2">Uncharacterized protein</fullName>
    </submittedName>
</protein>
<comment type="caution">
    <text evidence="2">The sequence shown here is derived from an EMBL/GenBank/DDBJ whole genome shotgun (WGS) entry which is preliminary data.</text>
</comment>
<proteinExistence type="predicted"/>
<evidence type="ECO:0000313" key="3">
    <source>
        <dbReference type="Proteomes" id="UP000663791"/>
    </source>
</evidence>
<organism evidence="2 3">
    <name type="scientific">Nocardioides faecalis</name>
    <dbReference type="NCBI Taxonomy" id="2803858"/>
    <lineage>
        <taxon>Bacteria</taxon>
        <taxon>Bacillati</taxon>
        <taxon>Actinomycetota</taxon>
        <taxon>Actinomycetes</taxon>
        <taxon>Propionibacteriales</taxon>
        <taxon>Nocardioidaceae</taxon>
        <taxon>Nocardioides</taxon>
    </lineage>
</organism>
<dbReference type="Proteomes" id="UP000663791">
    <property type="component" value="Unassembled WGS sequence"/>
</dbReference>
<name>A0A939BUD6_9ACTN</name>
<evidence type="ECO:0000313" key="2">
    <source>
        <dbReference type="EMBL" id="MBM9458756.1"/>
    </source>
</evidence>
<sequence length="526" mass="58069">MDPLYIVELSVAVADGSNLEPADVFDRLTRHAADWLERGVEGVSVDFAKSDRVELPARRGAYEFTRAVRWSVTEAGGLRALQGVMSQPIEDGGGARFICEFTIFQDVGRAALRVELGRESVDGLMSPVTVDAVRRPGFLGAALRDPDLQFTYQGQIVDGRYEWINSPQAALVPEVIAVEQRLPILLVDGGDPAAKTLGHYAASQLSGLAQVLLVDRRAQSEINEYLDSIGAPLQHNCARLIWPVLNTRHPEFWDLDRSERIVSILMKMVAGVSVAARGTNRWRVLAASKERQVREQAFEAAIAQAAAAGDKSAEVEALRTELRSLRDENEQWVEEVDRLTVTAETVPSLHNQIAYWKAEAQRAFEAAGSAAGANWSEAPSLDADDLGALSKFLEGASAGAIVFTAAAQRSWRKCGYPHIEAMGDALVRLAQAAADWRNSGCDTGMTMKAWFKTKFELNYSPEDEPLRKNKSLRDKFEYDGVEYSREPHLKLDDHVKPNEVGRVYFALDTEGQRFIVDHVGLKLYGV</sequence>
<accession>A0A939BUD6</accession>
<reference evidence="2" key="1">
    <citation type="submission" date="2021-01" db="EMBL/GenBank/DDBJ databases">
        <title>Novel species in genus Nocardioides.</title>
        <authorList>
            <person name="Zhang G."/>
        </authorList>
    </citation>
    <scope>NUCLEOTIDE SEQUENCE</scope>
    <source>
        <strain evidence="2">Zg-536</strain>
    </source>
</reference>
<keyword evidence="3" id="KW-1185">Reference proteome</keyword>
<evidence type="ECO:0000256" key="1">
    <source>
        <dbReference type="SAM" id="Coils"/>
    </source>
</evidence>
<dbReference type="RefSeq" id="WP_205290077.1">
    <property type="nucleotide sequence ID" value="NZ_CP074406.1"/>
</dbReference>
<feature type="coiled-coil region" evidence="1">
    <location>
        <begin position="308"/>
        <end position="342"/>
    </location>
</feature>
<gene>
    <name evidence="2" type="ORF">JK386_02485</name>
</gene>